<comment type="caution">
    <text evidence="3">The sequence shown here is derived from an EMBL/GenBank/DDBJ whole genome shotgun (WGS) entry which is preliminary data.</text>
</comment>
<organism evidence="3 4">
    <name type="scientific">Kordiimonas pumila</name>
    <dbReference type="NCBI Taxonomy" id="2161677"/>
    <lineage>
        <taxon>Bacteria</taxon>
        <taxon>Pseudomonadati</taxon>
        <taxon>Pseudomonadota</taxon>
        <taxon>Alphaproteobacteria</taxon>
        <taxon>Kordiimonadales</taxon>
        <taxon>Kordiimonadaceae</taxon>
        <taxon>Kordiimonas</taxon>
    </lineage>
</organism>
<dbReference type="InterPro" id="IPR001036">
    <property type="entry name" value="Acrflvin-R"/>
</dbReference>
<proteinExistence type="predicted"/>
<feature type="region of interest" description="Disordered" evidence="1">
    <location>
        <begin position="1021"/>
        <end position="1042"/>
    </location>
</feature>
<protein>
    <submittedName>
        <fullName evidence="3">Efflux RND transporter permease subunit</fullName>
    </submittedName>
</protein>
<keyword evidence="2" id="KW-1133">Transmembrane helix</keyword>
<dbReference type="Gene3D" id="3.30.70.1320">
    <property type="entry name" value="Multidrug efflux transporter AcrB pore domain like"/>
    <property type="match status" value="1"/>
</dbReference>
<dbReference type="Gene3D" id="3.30.70.1440">
    <property type="entry name" value="Multidrug efflux transporter AcrB pore domain"/>
    <property type="match status" value="1"/>
</dbReference>
<feature type="transmembrane region" description="Helical" evidence="2">
    <location>
        <begin position="960"/>
        <end position="981"/>
    </location>
</feature>
<feature type="transmembrane region" description="Helical" evidence="2">
    <location>
        <begin position="12"/>
        <end position="32"/>
    </location>
</feature>
<dbReference type="RefSeq" id="WP_194214284.1">
    <property type="nucleotide sequence ID" value="NZ_CP061205.1"/>
</dbReference>
<evidence type="ECO:0000313" key="4">
    <source>
        <dbReference type="Proteomes" id="UP001595444"/>
    </source>
</evidence>
<dbReference type="SUPFAM" id="SSF82866">
    <property type="entry name" value="Multidrug efflux transporter AcrB transmembrane domain"/>
    <property type="match status" value="2"/>
</dbReference>
<feature type="transmembrane region" description="Helical" evidence="2">
    <location>
        <begin position="987"/>
        <end position="1011"/>
    </location>
</feature>
<dbReference type="SUPFAM" id="SSF82714">
    <property type="entry name" value="Multidrug efflux transporter AcrB TolC docking domain, DN and DC subdomains"/>
    <property type="match status" value="2"/>
</dbReference>
<dbReference type="PANTHER" id="PTHR32063">
    <property type="match status" value="1"/>
</dbReference>
<feature type="transmembrane region" description="Helical" evidence="2">
    <location>
        <begin position="527"/>
        <end position="545"/>
    </location>
</feature>
<name>A0ABV7D2W1_9PROT</name>
<feature type="transmembrane region" description="Helical" evidence="2">
    <location>
        <begin position="855"/>
        <end position="874"/>
    </location>
</feature>
<evidence type="ECO:0000256" key="2">
    <source>
        <dbReference type="SAM" id="Phobius"/>
    </source>
</evidence>
<dbReference type="PRINTS" id="PR00702">
    <property type="entry name" value="ACRIFLAVINRP"/>
</dbReference>
<sequence>MRLTRQSLNNPAAVIIITALVLLLGIISMINMPAQLLPPIQKPVITIINSWPGASPAEMESEITVRVEEVLQGTPGMTDMMSFNMANVSYMPLEFSIETNMTTALIEVISRLNRLRPLPSSADKPQIVMGEWGDANDTLIDYYIQLLPGHEESYGENQRYLEDIILPELQSLYGVARIEFDSKNGNGGDQLQIIFDPYRAAELGIDIAKVPARVGNSADISSGFVDVGRRQYTVRLEGRYDADELEGLILEWRDGTPIKLGDVARVEVGPGRADGFIYQNGNPSFRMSIAKSNDANVLEALDGVKAKMEALNAGPFAQRGLKAQYSFDPAVYINRSINLLGSNMVIGMLLAIGVLWLFLRQWRATMLIALAIPVSLLATFVILSLTGRSLNVISLAGLAFASGMVLDAAIVVLENIVRLRERGDDPMESSDNGASQVWGALLASTATTVAIFIPIMFLKDAEGQMFADLALTIAIGVCVSLVVAVTILPTTALYWMRNLPAAPQGITIWEKLADFLMLLTNTTVKRLTWVGGLITVSLFVTWLLWPQSNYLPPVKRDTIDSFLFFPPGNNIETADTEIAKVIDSRLQPYLKGEKEPKISDYFFFSFPGAVGGWLAINSANEADLDQLQSITQTEIISGIPDMFGFTFRRSLFGGFDDTNSVEMQITSTDLSAVKQAAKAAMGLIMSKIPGSSANPQPDPFTEASELRFEPNDVRLAEVGWTRQDLAAVVMELGQGAWLGEYFDGQKRLDIYLKSERFETPEQMADIPLQTPYGGRVPLGELATISTTLTPNIIARINRVRGYSISVNPPTDMSLEELVSTLKETIEPDLRAMLPEGSLIHYAGSAEDLARAISTLGMNFLMAFLLLVLIMAGLFKSLKDSLLVVISIPLASVGGVLAITIVNMIKFQPLDLLGMIGFIILLGLVVNNAILLVAQTRKAESRGMNLEDAVRQSLRLRLRPIFMSTLTSLFGMLPLLIFPGAGSEIYRGMAAAIVGGMSVSTIFTLIMLPSLLQLCGSSKPAKPNSAITPSSNMHRDIPQNAAE</sequence>
<dbReference type="InterPro" id="IPR027463">
    <property type="entry name" value="AcrB_DN_DC_subdom"/>
</dbReference>
<dbReference type="Pfam" id="PF00873">
    <property type="entry name" value="ACR_tran"/>
    <property type="match status" value="2"/>
</dbReference>
<feature type="transmembrane region" description="Helical" evidence="2">
    <location>
        <begin position="392"/>
        <end position="417"/>
    </location>
</feature>
<feature type="transmembrane region" description="Helical" evidence="2">
    <location>
        <begin position="366"/>
        <end position="386"/>
    </location>
</feature>
<dbReference type="Gene3D" id="3.30.2090.10">
    <property type="entry name" value="Multidrug efflux transporter AcrB TolC docking domain, DN and DC subdomains"/>
    <property type="match status" value="2"/>
</dbReference>
<feature type="transmembrane region" description="Helical" evidence="2">
    <location>
        <begin position="881"/>
        <end position="905"/>
    </location>
</feature>
<keyword evidence="2" id="KW-0472">Membrane</keyword>
<dbReference type="Gene3D" id="3.30.70.1430">
    <property type="entry name" value="Multidrug efflux transporter AcrB pore domain"/>
    <property type="match status" value="2"/>
</dbReference>
<feature type="transmembrane region" description="Helical" evidence="2">
    <location>
        <begin position="911"/>
        <end position="933"/>
    </location>
</feature>
<dbReference type="Proteomes" id="UP001595444">
    <property type="component" value="Unassembled WGS sequence"/>
</dbReference>
<keyword evidence="4" id="KW-1185">Reference proteome</keyword>
<gene>
    <name evidence="3" type="ORF">ACFOKA_06315</name>
</gene>
<keyword evidence="2" id="KW-0812">Transmembrane</keyword>
<evidence type="ECO:0000256" key="1">
    <source>
        <dbReference type="SAM" id="MobiDB-lite"/>
    </source>
</evidence>
<feature type="transmembrane region" description="Helical" evidence="2">
    <location>
        <begin position="437"/>
        <end position="457"/>
    </location>
</feature>
<accession>A0ABV7D2W1</accession>
<feature type="transmembrane region" description="Helical" evidence="2">
    <location>
        <begin position="339"/>
        <end position="359"/>
    </location>
</feature>
<reference evidence="4" key="1">
    <citation type="journal article" date="2019" name="Int. J. Syst. Evol. Microbiol.">
        <title>The Global Catalogue of Microorganisms (GCM) 10K type strain sequencing project: providing services to taxonomists for standard genome sequencing and annotation.</title>
        <authorList>
            <consortium name="The Broad Institute Genomics Platform"/>
            <consortium name="The Broad Institute Genome Sequencing Center for Infectious Disease"/>
            <person name="Wu L."/>
            <person name="Ma J."/>
        </authorList>
    </citation>
    <scope>NUCLEOTIDE SEQUENCE [LARGE SCALE GENOMIC DNA]</scope>
    <source>
        <strain evidence="4">KCTC 62164</strain>
    </source>
</reference>
<dbReference type="EMBL" id="JBHRSL010000003">
    <property type="protein sequence ID" value="MFC3051513.1"/>
    <property type="molecule type" value="Genomic_DNA"/>
</dbReference>
<dbReference type="Gene3D" id="1.20.1640.10">
    <property type="entry name" value="Multidrug efflux transporter AcrB transmembrane domain"/>
    <property type="match status" value="2"/>
</dbReference>
<evidence type="ECO:0000313" key="3">
    <source>
        <dbReference type="EMBL" id="MFC3051513.1"/>
    </source>
</evidence>
<dbReference type="SUPFAM" id="SSF82693">
    <property type="entry name" value="Multidrug efflux transporter AcrB pore domain, PN1, PN2, PC1 and PC2 subdomains"/>
    <property type="match status" value="2"/>
</dbReference>
<dbReference type="PANTHER" id="PTHR32063:SF0">
    <property type="entry name" value="SWARMING MOTILITY PROTEIN SWRC"/>
    <property type="match status" value="1"/>
</dbReference>
<feature type="transmembrane region" description="Helical" evidence="2">
    <location>
        <begin position="469"/>
        <end position="495"/>
    </location>
</feature>